<dbReference type="Proteomes" id="UP000179129">
    <property type="component" value="Unassembled WGS sequence"/>
</dbReference>
<protein>
    <recommendedName>
        <fullName evidence="1">HDOD domain-containing protein</fullName>
    </recommendedName>
</protein>
<dbReference type="InterPro" id="IPR052340">
    <property type="entry name" value="RNase_Y/CdgJ"/>
</dbReference>
<comment type="caution">
    <text evidence="2">The sequence shown here is derived from an EMBL/GenBank/DDBJ whole genome shotgun (WGS) entry which is preliminary data.</text>
</comment>
<dbReference type="InterPro" id="IPR003607">
    <property type="entry name" value="HD/PDEase_dom"/>
</dbReference>
<accession>A0A1F5YKY5</accession>
<dbReference type="STRING" id="1817867.A3F83_05765"/>
<dbReference type="Gene3D" id="1.10.3210.10">
    <property type="entry name" value="Hypothetical protein af1432"/>
    <property type="match status" value="1"/>
</dbReference>
<evidence type="ECO:0000313" key="2">
    <source>
        <dbReference type="EMBL" id="OGG00826.1"/>
    </source>
</evidence>
<dbReference type="EMBL" id="MFIX01000239">
    <property type="protein sequence ID" value="OGG00826.1"/>
    <property type="molecule type" value="Genomic_DNA"/>
</dbReference>
<dbReference type="PANTHER" id="PTHR33525:SF3">
    <property type="entry name" value="RIBONUCLEASE Y"/>
    <property type="match status" value="1"/>
</dbReference>
<dbReference type="PROSITE" id="PS51833">
    <property type="entry name" value="HDOD"/>
    <property type="match status" value="1"/>
</dbReference>
<dbReference type="SMART" id="SM00471">
    <property type="entry name" value="HDc"/>
    <property type="match status" value="1"/>
</dbReference>
<dbReference type="InterPro" id="IPR006675">
    <property type="entry name" value="HDIG_dom"/>
</dbReference>
<sequence length="321" mass="35527">MKKSPGIEPARLKRITQTIINLPTLPTVVAKMIELIDDPKSSARSLSRLIKTDQVLTARILRLANSSYYGFPNPISSINLAIVVLGFDTIKNLGLSVSVISRLARASNEDELLDYTRFWEHSVGVAVASRMLARMHGFRAIESEAFVAGLIHDIGKVILSQYQTANYSRALRLVAEENILLARAEEKVFGANHAEVGHWLAERWNLPKPLAEAIRLHHLPLTARTRPELCALVHFADILTRAARIGSGGDPLIPPFYRGVLHALPLQLDENGKVDLDYYLAAMREEMENVDSFVNIVLGRLPVAVDEEEEIGGSRTSVLTA</sequence>
<dbReference type="PANTHER" id="PTHR33525">
    <property type="match status" value="1"/>
</dbReference>
<dbReference type="NCBIfam" id="TIGR00277">
    <property type="entry name" value="HDIG"/>
    <property type="match status" value="1"/>
</dbReference>
<dbReference type="CDD" id="cd00077">
    <property type="entry name" value="HDc"/>
    <property type="match status" value="1"/>
</dbReference>
<feature type="domain" description="HDOD" evidence="1">
    <location>
        <begin position="22"/>
        <end position="220"/>
    </location>
</feature>
<dbReference type="Pfam" id="PF08668">
    <property type="entry name" value="HDOD"/>
    <property type="match status" value="1"/>
</dbReference>
<reference evidence="2 3" key="1">
    <citation type="journal article" date="2016" name="Nat. Commun.">
        <title>Thousands of microbial genomes shed light on interconnected biogeochemical processes in an aquifer system.</title>
        <authorList>
            <person name="Anantharaman K."/>
            <person name="Brown C.T."/>
            <person name="Hug L.A."/>
            <person name="Sharon I."/>
            <person name="Castelle C.J."/>
            <person name="Probst A.J."/>
            <person name="Thomas B.C."/>
            <person name="Singh A."/>
            <person name="Wilkins M.J."/>
            <person name="Karaoz U."/>
            <person name="Brodie E.L."/>
            <person name="Williams K.H."/>
            <person name="Hubbard S.S."/>
            <person name="Banfield J.F."/>
        </authorList>
    </citation>
    <scope>NUCLEOTIDE SEQUENCE [LARGE SCALE GENOMIC DNA]</scope>
</reference>
<dbReference type="SUPFAM" id="SSF109604">
    <property type="entry name" value="HD-domain/PDEase-like"/>
    <property type="match status" value="1"/>
</dbReference>
<evidence type="ECO:0000313" key="3">
    <source>
        <dbReference type="Proteomes" id="UP000179129"/>
    </source>
</evidence>
<name>A0A1F5YKY5_9BACT</name>
<dbReference type="InterPro" id="IPR013976">
    <property type="entry name" value="HDOD"/>
</dbReference>
<proteinExistence type="predicted"/>
<gene>
    <name evidence="2" type="ORF">A3F83_05765</name>
</gene>
<organism evidence="2 3">
    <name type="scientific">Candidatus Glassbacteria bacterium RIFCSPLOWO2_12_FULL_58_11</name>
    <dbReference type="NCBI Taxonomy" id="1817867"/>
    <lineage>
        <taxon>Bacteria</taxon>
        <taxon>Candidatus Glassiibacteriota</taxon>
    </lineage>
</organism>
<evidence type="ECO:0000259" key="1">
    <source>
        <dbReference type="PROSITE" id="PS51833"/>
    </source>
</evidence>
<dbReference type="AlphaFoldDB" id="A0A1F5YKY5"/>